<evidence type="ECO:0000313" key="3">
    <source>
        <dbReference type="Proteomes" id="UP000194003"/>
    </source>
</evidence>
<evidence type="ECO:0000313" key="2">
    <source>
        <dbReference type="EMBL" id="OSM00055.1"/>
    </source>
</evidence>
<dbReference type="Proteomes" id="UP000194003">
    <property type="component" value="Unassembled WGS sequence"/>
</dbReference>
<organism evidence="2 3">
    <name type="scientific">Magnetofaba australis IT-1</name>
    <dbReference type="NCBI Taxonomy" id="1434232"/>
    <lineage>
        <taxon>Bacteria</taxon>
        <taxon>Pseudomonadati</taxon>
        <taxon>Pseudomonadota</taxon>
        <taxon>Magnetococcia</taxon>
        <taxon>Magnetococcales</taxon>
        <taxon>Magnetococcaceae</taxon>
        <taxon>Magnetofaba</taxon>
    </lineage>
</organism>
<feature type="signal peptide" evidence="1">
    <location>
        <begin position="1"/>
        <end position="16"/>
    </location>
</feature>
<sequence>MMAFAAMLLGATAAQAAEVLIMPYILGASAGSDLASATEKTRKALEGAGFEIAGAYTPYAGAHVMAITSDAQKQWAAKSENGGYGAVIRVSVTEIDGGVEVAYNNPVWVENIYRMEPGGKALADKLAAAIGAQKGFGSYDGLDVDRVRRYQYMMFMPNFTDQETLADHGDHAAAVAAVEKGLASGAGGTSKVFRVDVTPDQTLFGVGLSSGDGGDEKIMNIIDKGSPAHTAHLPMEVLVNGGKVLALHGKFRIAQSFPELGMGTFMEISSAPDAILDSLRAMAK</sequence>
<feature type="chain" id="PRO_5012305268" evidence="1">
    <location>
        <begin position="17"/>
        <end position="284"/>
    </location>
</feature>
<keyword evidence="1" id="KW-0732">Signal</keyword>
<protein>
    <submittedName>
        <fullName evidence="2">Uncharacterized protein</fullName>
    </submittedName>
</protein>
<evidence type="ECO:0000256" key="1">
    <source>
        <dbReference type="SAM" id="SignalP"/>
    </source>
</evidence>
<dbReference type="AlphaFoldDB" id="A0A1Y2JYU3"/>
<name>A0A1Y2JYU3_9PROT</name>
<dbReference type="STRING" id="1434232.MAIT1_00472"/>
<reference evidence="2 3" key="1">
    <citation type="journal article" date="2016" name="BMC Genomics">
        <title>Combined genomic and structural analyses of a cultured magnetotactic bacterium reveals its niche adaptation to a dynamic environment.</title>
        <authorList>
            <person name="Araujo A.C."/>
            <person name="Morillo V."/>
            <person name="Cypriano J."/>
            <person name="Teixeira L.C."/>
            <person name="Leao P."/>
            <person name="Lyra S."/>
            <person name="Almeida L.G."/>
            <person name="Bazylinski D.A."/>
            <person name="Vasconcellos A.T."/>
            <person name="Abreu F."/>
            <person name="Lins U."/>
        </authorList>
    </citation>
    <scope>NUCLEOTIDE SEQUENCE [LARGE SCALE GENOMIC DNA]</scope>
    <source>
        <strain evidence="2 3">IT-1</strain>
    </source>
</reference>
<keyword evidence="3" id="KW-1185">Reference proteome</keyword>
<dbReference type="EMBL" id="LVJN01000021">
    <property type="protein sequence ID" value="OSM00055.1"/>
    <property type="molecule type" value="Genomic_DNA"/>
</dbReference>
<gene>
    <name evidence="2" type="ORF">MAIT1_00472</name>
</gene>
<comment type="caution">
    <text evidence="2">The sequence shown here is derived from an EMBL/GenBank/DDBJ whole genome shotgun (WGS) entry which is preliminary data.</text>
</comment>
<proteinExistence type="predicted"/>
<accession>A0A1Y2JYU3</accession>